<comment type="caution">
    <text evidence="1">The sequence shown here is derived from an EMBL/GenBank/DDBJ whole genome shotgun (WGS) entry which is preliminary data.</text>
</comment>
<name>A0ABQ2F881_9MICO</name>
<dbReference type="RefSeq" id="WP_022922523.1">
    <property type="nucleotide sequence ID" value="NZ_BMLB01000004.1"/>
</dbReference>
<evidence type="ECO:0008006" key="3">
    <source>
        <dbReference type="Google" id="ProtNLM"/>
    </source>
</evidence>
<dbReference type="Gene3D" id="3.30.470.20">
    <property type="entry name" value="ATP-grasp fold, B domain"/>
    <property type="match status" value="1"/>
</dbReference>
<protein>
    <recommendedName>
        <fullName evidence="3">ATP-grasp domain-containing protein</fullName>
    </recommendedName>
</protein>
<evidence type="ECO:0000313" key="1">
    <source>
        <dbReference type="EMBL" id="GGK71066.1"/>
    </source>
</evidence>
<evidence type="ECO:0000313" key="2">
    <source>
        <dbReference type="Proteomes" id="UP000662111"/>
    </source>
</evidence>
<sequence>MTRAREAPRRGPVVILGGTAVQVEAVHAAHALGREAHAVTTACADAVGAAADEVALMDLADVDAVTRYAQHVGAAAVYSVGSDEAMPVVAEVTERLGLLGLVGRRTVDLCRHEHQLRAVLAGAPGAPASPERVPGPDISVTGFLWGGELVFVGVSDRDCRAEDGDLVHAHTFPSRSADCLEVHEAVVVLDAACQRIGLLDGPVHARMVVGPDGVRLTRLSPRLDGCHLWRLWREVTGVDLLTAAVAGACGERPALAVPDGAPLVPVWPRSGDQSVSLDPAEGMAVA</sequence>
<accession>A0ABQ2F881</accession>
<dbReference type="EMBL" id="BMLB01000004">
    <property type="protein sequence ID" value="GGK71066.1"/>
    <property type="molecule type" value="Genomic_DNA"/>
</dbReference>
<gene>
    <name evidence="1" type="ORF">GCM10011509_19350</name>
</gene>
<dbReference type="SUPFAM" id="SSF56059">
    <property type="entry name" value="Glutathione synthetase ATP-binding domain-like"/>
    <property type="match status" value="1"/>
</dbReference>
<reference evidence="2" key="1">
    <citation type="journal article" date="2019" name="Int. J. Syst. Evol. Microbiol.">
        <title>The Global Catalogue of Microorganisms (GCM) 10K type strain sequencing project: providing services to taxonomists for standard genome sequencing and annotation.</title>
        <authorList>
            <consortium name="The Broad Institute Genomics Platform"/>
            <consortium name="The Broad Institute Genome Sequencing Center for Infectious Disease"/>
            <person name="Wu L."/>
            <person name="Ma J."/>
        </authorList>
    </citation>
    <scope>NUCLEOTIDE SEQUENCE [LARGE SCALE GENOMIC DNA]</scope>
    <source>
        <strain evidence="2">CGMCC 1.5362</strain>
    </source>
</reference>
<dbReference type="Proteomes" id="UP000662111">
    <property type="component" value="Unassembled WGS sequence"/>
</dbReference>
<keyword evidence="2" id="KW-1185">Reference proteome</keyword>
<proteinExistence type="predicted"/>
<dbReference type="Gene3D" id="3.40.50.20">
    <property type="match status" value="1"/>
</dbReference>
<organism evidence="1 2">
    <name type="scientific">Ornithinimicrobium pekingense</name>
    <dbReference type="NCBI Taxonomy" id="384677"/>
    <lineage>
        <taxon>Bacteria</taxon>
        <taxon>Bacillati</taxon>
        <taxon>Actinomycetota</taxon>
        <taxon>Actinomycetes</taxon>
        <taxon>Micrococcales</taxon>
        <taxon>Ornithinimicrobiaceae</taxon>
        <taxon>Ornithinimicrobium</taxon>
    </lineage>
</organism>